<feature type="compositionally biased region" description="Basic and acidic residues" evidence="4">
    <location>
        <begin position="102"/>
        <end position="112"/>
    </location>
</feature>
<evidence type="ECO:0000256" key="3">
    <source>
        <dbReference type="ARBA" id="ARBA00023004"/>
    </source>
</evidence>
<dbReference type="Pfam" id="PF00173">
    <property type="entry name" value="Cyt-b5"/>
    <property type="match status" value="1"/>
</dbReference>
<dbReference type="GO" id="GO:0004128">
    <property type="term" value="F:cytochrome-b5 reductase activity, acting on NAD(P)H"/>
    <property type="evidence" value="ECO:0007669"/>
    <property type="project" value="TreeGrafter"/>
</dbReference>
<dbReference type="InterPro" id="IPR036400">
    <property type="entry name" value="Cyt_B5-like_heme/steroid_sf"/>
</dbReference>
<feature type="domain" description="Cytochrome b5 heme-binding" evidence="5">
    <location>
        <begin position="4"/>
        <end position="56"/>
    </location>
</feature>
<feature type="compositionally biased region" description="Low complexity" evidence="4">
    <location>
        <begin position="144"/>
        <end position="155"/>
    </location>
</feature>
<dbReference type="PANTHER" id="PTHR46237">
    <property type="entry name" value="CYTOCHROME B5 REDUCTASE 4 FAMILY MEMBER"/>
    <property type="match status" value="1"/>
</dbReference>
<keyword evidence="7" id="KW-1185">Reference proteome</keyword>
<keyword evidence="2" id="KW-0479">Metal-binding</keyword>
<reference evidence="6 7" key="1">
    <citation type="submission" date="2016-04" db="EMBL/GenBank/DDBJ databases">
        <title>A degradative enzymes factory behind the ericoid mycorrhizal symbiosis.</title>
        <authorList>
            <consortium name="DOE Joint Genome Institute"/>
            <person name="Martino E."/>
            <person name="Morin E."/>
            <person name="Grelet G."/>
            <person name="Kuo A."/>
            <person name="Kohler A."/>
            <person name="Daghino S."/>
            <person name="Barry K."/>
            <person name="Choi C."/>
            <person name="Cichocki N."/>
            <person name="Clum A."/>
            <person name="Copeland A."/>
            <person name="Hainaut M."/>
            <person name="Haridas S."/>
            <person name="Labutti K."/>
            <person name="Lindquist E."/>
            <person name="Lipzen A."/>
            <person name="Khouja H.-R."/>
            <person name="Murat C."/>
            <person name="Ohm R."/>
            <person name="Olson A."/>
            <person name="Spatafora J."/>
            <person name="Veneault-Fourrey C."/>
            <person name="Henrissat B."/>
            <person name="Grigoriev I."/>
            <person name="Martin F."/>
            <person name="Perotto S."/>
        </authorList>
    </citation>
    <scope>NUCLEOTIDE SEQUENCE [LARGE SCALE GENOMIC DNA]</scope>
    <source>
        <strain evidence="6 7">F</strain>
    </source>
</reference>
<feature type="compositionally biased region" description="Basic and acidic residues" evidence="4">
    <location>
        <begin position="156"/>
        <end position="173"/>
    </location>
</feature>
<protein>
    <submittedName>
        <fullName evidence="6">Cytochrome b5</fullName>
    </submittedName>
</protein>
<sequence>MPPKRSITKNELEEHVHENDYWVAVEGVVYDMTNFDHPGGRDRIFAQRGRDATPIFVRQHGDDRLVLGNGPPVVGLYTGPPRGIRSSRRISDARKRAAAAEPKPELPKAEKKTTRKNPAVKKAATTKKPAAAKPTGIMKKPKAVPKVAKQKAAPVRTDRQTRSKSVEYNEAKKAKASPKPKAVPKPKAPKSKAGPKSKPAPKPKAVPARTDRQTRSMSVEYNEAKKAKAAKRGRPAGVVKKATPKKRTSKK</sequence>
<dbReference type="Gene3D" id="3.10.120.10">
    <property type="entry name" value="Cytochrome b5-like heme/steroid binding domain"/>
    <property type="match status" value="1"/>
</dbReference>
<keyword evidence="3" id="KW-0408">Iron</keyword>
<gene>
    <name evidence="6" type="ORF">L207DRAFT_627105</name>
</gene>
<evidence type="ECO:0000256" key="4">
    <source>
        <dbReference type="SAM" id="MobiDB-lite"/>
    </source>
</evidence>
<dbReference type="GO" id="GO:0046872">
    <property type="term" value="F:metal ion binding"/>
    <property type="evidence" value="ECO:0007669"/>
    <property type="project" value="UniProtKB-KW"/>
</dbReference>
<feature type="compositionally biased region" description="Basic residues" evidence="4">
    <location>
        <begin position="174"/>
        <end position="201"/>
    </location>
</feature>
<evidence type="ECO:0000256" key="1">
    <source>
        <dbReference type="ARBA" id="ARBA00022617"/>
    </source>
</evidence>
<feature type="compositionally biased region" description="Low complexity" evidence="4">
    <location>
        <begin position="120"/>
        <end position="135"/>
    </location>
</feature>
<feature type="region of interest" description="Disordered" evidence="4">
    <location>
        <begin position="77"/>
        <end position="251"/>
    </location>
</feature>
<dbReference type="GO" id="GO:0020037">
    <property type="term" value="F:heme binding"/>
    <property type="evidence" value="ECO:0007669"/>
    <property type="project" value="TreeGrafter"/>
</dbReference>
<dbReference type="InterPro" id="IPR051872">
    <property type="entry name" value="Cytochrome_b5/Flavoprotein_Rdt"/>
</dbReference>
<dbReference type="GO" id="GO:0005737">
    <property type="term" value="C:cytoplasm"/>
    <property type="evidence" value="ECO:0007669"/>
    <property type="project" value="TreeGrafter"/>
</dbReference>
<name>A0A2J6SC76_HYAVF</name>
<keyword evidence="1" id="KW-0349">Heme</keyword>
<evidence type="ECO:0000313" key="7">
    <source>
        <dbReference type="Proteomes" id="UP000235786"/>
    </source>
</evidence>
<dbReference type="SMART" id="SM01117">
    <property type="entry name" value="Cyt-b5"/>
    <property type="match status" value="1"/>
</dbReference>
<dbReference type="PROSITE" id="PS50255">
    <property type="entry name" value="CYTOCHROME_B5_2"/>
    <property type="match status" value="1"/>
</dbReference>
<dbReference type="PANTHER" id="PTHR46237:SF1">
    <property type="entry name" value="CYTOCHROME B5 REDUCTASE 4"/>
    <property type="match status" value="1"/>
</dbReference>
<accession>A0A2J6SC76</accession>
<dbReference type="InterPro" id="IPR001199">
    <property type="entry name" value="Cyt_B5-like_heme/steroid-bd"/>
</dbReference>
<organism evidence="6 7">
    <name type="scientific">Hyaloscypha variabilis (strain UAMH 11265 / GT02V1 / F)</name>
    <name type="common">Meliniomyces variabilis</name>
    <dbReference type="NCBI Taxonomy" id="1149755"/>
    <lineage>
        <taxon>Eukaryota</taxon>
        <taxon>Fungi</taxon>
        <taxon>Dikarya</taxon>
        <taxon>Ascomycota</taxon>
        <taxon>Pezizomycotina</taxon>
        <taxon>Leotiomycetes</taxon>
        <taxon>Helotiales</taxon>
        <taxon>Hyaloscyphaceae</taxon>
        <taxon>Hyaloscypha</taxon>
        <taxon>Hyaloscypha variabilis</taxon>
    </lineage>
</organism>
<evidence type="ECO:0000313" key="6">
    <source>
        <dbReference type="EMBL" id="PMD48366.1"/>
    </source>
</evidence>
<dbReference type="Proteomes" id="UP000235786">
    <property type="component" value="Unassembled WGS sequence"/>
</dbReference>
<dbReference type="OrthoDB" id="260519at2759"/>
<evidence type="ECO:0000259" key="5">
    <source>
        <dbReference type="PROSITE" id="PS50255"/>
    </source>
</evidence>
<feature type="compositionally biased region" description="Basic residues" evidence="4">
    <location>
        <begin position="242"/>
        <end position="251"/>
    </location>
</feature>
<dbReference type="EMBL" id="KZ613937">
    <property type="protein sequence ID" value="PMD48366.1"/>
    <property type="molecule type" value="Genomic_DNA"/>
</dbReference>
<dbReference type="SUPFAM" id="SSF55856">
    <property type="entry name" value="Cytochrome b5-like heme/steroid binding domain"/>
    <property type="match status" value="1"/>
</dbReference>
<dbReference type="STRING" id="1149755.A0A2J6SC76"/>
<proteinExistence type="predicted"/>
<evidence type="ECO:0000256" key="2">
    <source>
        <dbReference type="ARBA" id="ARBA00022723"/>
    </source>
</evidence>
<dbReference type="AlphaFoldDB" id="A0A2J6SC76"/>